<comment type="similarity">
    <text evidence="1 5">Belongs to the MsrB Met sulfoxide reductase family.</text>
</comment>
<dbReference type="EC" id="1.8.4.12" evidence="5"/>
<dbReference type="FunFam" id="2.170.150.20:FF:000009">
    <property type="entry name" value="Peptide-methionine (R)-S-oxide reductase"/>
    <property type="match status" value="1"/>
</dbReference>
<feature type="domain" description="MsrB" evidence="6">
    <location>
        <begin position="7"/>
        <end position="129"/>
    </location>
</feature>
<evidence type="ECO:0000313" key="7">
    <source>
        <dbReference type="EMBL" id="OLY82227.1"/>
    </source>
</evidence>
<dbReference type="PROSITE" id="PS51790">
    <property type="entry name" value="MSRB"/>
    <property type="match status" value="1"/>
</dbReference>
<gene>
    <name evidence="7" type="ORF">AYI68_g3652</name>
</gene>
<accession>A0A1R0GZD0</accession>
<evidence type="ECO:0000256" key="4">
    <source>
        <dbReference type="ARBA" id="ARBA00023002"/>
    </source>
</evidence>
<dbReference type="GO" id="GO:0006979">
    <property type="term" value="P:response to oxidative stress"/>
    <property type="evidence" value="ECO:0007669"/>
    <property type="project" value="InterPro"/>
</dbReference>
<keyword evidence="8" id="KW-1185">Reference proteome</keyword>
<dbReference type="SUPFAM" id="SSF51316">
    <property type="entry name" value="Mss4-like"/>
    <property type="match status" value="1"/>
</dbReference>
<evidence type="ECO:0000256" key="3">
    <source>
        <dbReference type="ARBA" id="ARBA00022833"/>
    </source>
</evidence>
<dbReference type="Pfam" id="PF01641">
    <property type="entry name" value="SelR"/>
    <property type="match status" value="1"/>
</dbReference>
<dbReference type="GO" id="GO:0046872">
    <property type="term" value="F:metal ion binding"/>
    <property type="evidence" value="ECO:0007669"/>
    <property type="project" value="UniProtKB-KW"/>
</dbReference>
<keyword evidence="2 5" id="KW-0479">Metal-binding</keyword>
<dbReference type="PANTHER" id="PTHR46081:SF8">
    <property type="entry name" value="PEPTIDE METHIONINE SULFOXIDE REDUCTASE 2"/>
    <property type="match status" value="1"/>
</dbReference>
<keyword evidence="3 5" id="KW-0862">Zinc</keyword>
<dbReference type="NCBIfam" id="TIGR00357">
    <property type="entry name" value="peptide-methionine (R)-S-oxide reductase MsrB"/>
    <property type="match status" value="1"/>
</dbReference>
<dbReference type="Proteomes" id="UP000187455">
    <property type="component" value="Unassembled WGS sequence"/>
</dbReference>
<dbReference type="GO" id="GO:0033743">
    <property type="term" value="F:peptide-methionine (R)-S-oxide reductase activity"/>
    <property type="evidence" value="ECO:0007669"/>
    <property type="project" value="UniProtKB-EC"/>
</dbReference>
<dbReference type="EMBL" id="LSSL01001750">
    <property type="protein sequence ID" value="OLY82227.1"/>
    <property type="molecule type" value="Genomic_DNA"/>
</dbReference>
<comment type="caution">
    <text evidence="7">The sequence shown here is derived from an EMBL/GenBank/DDBJ whole genome shotgun (WGS) entry which is preliminary data.</text>
</comment>
<reference evidence="7 8" key="1">
    <citation type="journal article" date="2016" name="Mol. Biol. Evol.">
        <title>Genome-Wide Survey of Gut Fungi (Harpellales) Reveals the First Horizontally Transferred Ubiquitin Gene from a Mosquito Host.</title>
        <authorList>
            <person name="Wang Y."/>
            <person name="White M.M."/>
            <person name="Kvist S."/>
            <person name="Moncalvo J.M."/>
        </authorList>
    </citation>
    <scope>NUCLEOTIDE SEQUENCE [LARGE SCALE GENOMIC DNA]</scope>
    <source>
        <strain evidence="7 8">ALG-7-W6</strain>
    </source>
</reference>
<sequence length="129" mass="14462">MSVKKSASEWKAILNPAQFKVLREKGTERPFTGEYVDKFDIGTYDCAGCGAPLYKSTTKFKTSCGWPSFFEAIPGAIERHEDRSLFMNRTEIVCANCGGHLGHVFKGEGYKVPTDERHCVNSISLKFKE</sequence>
<evidence type="ECO:0000259" key="6">
    <source>
        <dbReference type="PROSITE" id="PS51790"/>
    </source>
</evidence>
<dbReference type="InterPro" id="IPR011057">
    <property type="entry name" value="Mss4-like_sf"/>
</dbReference>
<dbReference type="Gene3D" id="2.170.150.20">
    <property type="entry name" value="Peptide methionine sulfoxide reductase"/>
    <property type="match status" value="1"/>
</dbReference>
<organism evidence="7 8">
    <name type="scientific">Smittium mucronatum</name>
    <dbReference type="NCBI Taxonomy" id="133383"/>
    <lineage>
        <taxon>Eukaryota</taxon>
        <taxon>Fungi</taxon>
        <taxon>Fungi incertae sedis</taxon>
        <taxon>Zoopagomycota</taxon>
        <taxon>Kickxellomycotina</taxon>
        <taxon>Harpellomycetes</taxon>
        <taxon>Harpellales</taxon>
        <taxon>Legeriomycetaceae</taxon>
        <taxon>Smittium</taxon>
    </lineage>
</organism>
<comment type="cofactor">
    <cofactor evidence="5">
        <name>Zn(2+)</name>
        <dbReference type="ChEBI" id="CHEBI:29105"/>
    </cofactor>
    <text evidence="5">Binds 1 zinc ion per subunit.</text>
</comment>
<keyword evidence="4 5" id="KW-0560">Oxidoreductase</keyword>
<evidence type="ECO:0000313" key="8">
    <source>
        <dbReference type="Proteomes" id="UP000187455"/>
    </source>
</evidence>
<comment type="catalytic activity">
    <reaction evidence="5">
        <text>L-methionyl-[protein] + [thioredoxin]-disulfide + H2O = L-methionyl-(R)-S-oxide-[protein] + [thioredoxin]-dithiol</text>
        <dbReference type="Rhea" id="RHEA:24164"/>
        <dbReference type="Rhea" id="RHEA-COMP:10698"/>
        <dbReference type="Rhea" id="RHEA-COMP:10700"/>
        <dbReference type="Rhea" id="RHEA-COMP:12313"/>
        <dbReference type="Rhea" id="RHEA-COMP:12314"/>
        <dbReference type="ChEBI" id="CHEBI:15377"/>
        <dbReference type="ChEBI" id="CHEBI:16044"/>
        <dbReference type="ChEBI" id="CHEBI:29950"/>
        <dbReference type="ChEBI" id="CHEBI:45764"/>
        <dbReference type="ChEBI" id="CHEBI:50058"/>
        <dbReference type="EC" id="1.8.4.12"/>
    </reaction>
</comment>
<dbReference type="STRING" id="133383.A0A1R0GZD0"/>
<evidence type="ECO:0000256" key="2">
    <source>
        <dbReference type="ARBA" id="ARBA00022723"/>
    </source>
</evidence>
<evidence type="ECO:0000256" key="5">
    <source>
        <dbReference type="RuleBase" id="RU365044"/>
    </source>
</evidence>
<dbReference type="PANTHER" id="PTHR46081">
    <property type="entry name" value="PEPTIDE METHIONINE SULFOXIDE REDUCTASE 2"/>
    <property type="match status" value="1"/>
</dbReference>
<dbReference type="InterPro" id="IPR028427">
    <property type="entry name" value="Met_Sox_Rdtase_MsrB"/>
</dbReference>
<dbReference type="AlphaFoldDB" id="A0A1R0GZD0"/>
<name>A0A1R0GZD0_9FUNG</name>
<protein>
    <recommendedName>
        <fullName evidence="5">Peptide-methionine (R)-S-oxide reductase</fullName>
        <ecNumber evidence="5">1.8.4.12</ecNumber>
    </recommendedName>
</protein>
<proteinExistence type="inferred from homology"/>
<dbReference type="OrthoDB" id="44061at2759"/>
<dbReference type="GO" id="GO:0030091">
    <property type="term" value="P:protein repair"/>
    <property type="evidence" value="ECO:0007669"/>
    <property type="project" value="InterPro"/>
</dbReference>
<dbReference type="InterPro" id="IPR002579">
    <property type="entry name" value="Met_Sox_Rdtase_MsrB_dom"/>
</dbReference>
<evidence type="ECO:0000256" key="1">
    <source>
        <dbReference type="ARBA" id="ARBA00007174"/>
    </source>
</evidence>